<sequence length="225" mass="25079">MDSRNLSQYFQAKLSGVSAGTFSPALVEAGVSDRRSSRHSVNMVLLDSIHQLTNTASEVQYLLNEAISSQAQSAQMQREFIDTIRELRSSIYSQRESVYSIGQPPMLTPISPGGIDRRMPHIPETYEQPILQAPAPTAHSTSYEWSVQLGPIDLSQVMDLHGTALSFARMTRRGNQISPQVRGRKGGPHILIMAWKTEEEARAFYKAWTDDPPTNYATLSVIPNF</sequence>
<keyword evidence="2" id="KW-1185">Reference proteome</keyword>
<evidence type="ECO:0000313" key="1">
    <source>
        <dbReference type="EMBL" id="KIK53039.1"/>
    </source>
</evidence>
<organism evidence="1 2">
    <name type="scientific">Collybiopsis luxurians FD-317 M1</name>
    <dbReference type="NCBI Taxonomy" id="944289"/>
    <lineage>
        <taxon>Eukaryota</taxon>
        <taxon>Fungi</taxon>
        <taxon>Dikarya</taxon>
        <taxon>Basidiomycota</taxon>
        <taxon>Agaricomycotina</taxon>
        <taxon>Agaricomycetes</taxon>
        <taxon>Agaricomycetidae</taxon>
        <taxon>Agaricales</taxon>
        <taxon>Marasmiineae</taxon>
        <taxon>Omphalotaceae</taxon>
        <taxon>Collybiopsis</taxon>
        <taxon>Collybiopsis luxurians</taxon>
    </lineage>
</organism>
<gene>
    <name evidence="1" type="ORF">GYMLUDRAFT_944594</name>
</gene>
<dbReference type="AlphaFoldDB" id="A0A0D0BTX8"/>
<dbReference type="HOGENOM" id="CLU_1230071_0_0_1"/>
<reference evidence="1 2" key="1">
    <citation type="submission" date="2014-04" db="EMBL/GenBank/DDBJ databases">
        <title>Evolutionary Origins and Diversification of the Mycorrhizal Mutualists.</title>
        <authorList>
            <consortium name="DOE Joint Genome Institute"/>
            <consortium name="Mycorrhizal Genomics Consortium"/>
            <person name="Kohler A."/>
            <person name="Kuo A."/>
            <person name="Nagy L.G."/>
            <person name="Floudas D."/>
            <person name="Copeland A."/>
            <person name="Barry K.W."/>
            <person name="Cichocki N."/>
            <person name="Veneault-Fourrey C."/>
            <person name="LaButti K."/>
            <person name="Lindquist E.A."/>
            <person name="Lipzen A."/>
            <person name="Lundell T."/>
            <person name="Morin E."/>
            <person name="Murat C."/>
            <person name="Riley R."/>
            <person name="Ohm R."/>
            <person name="Sun H."/>
            <person name="Tunlid A."/>
            <person name="Henrissat B."/>
            <person name="Grigoriev I.V."/>
            <person name="Hibbett D.S."/>
            <person name="Martin F."/>
        </authorList>
    </citation>
    <scope>NUCLEOTIDE SEQUENCE [LARGE SCALE GENOMIC DNA]</scope>
    <source>
        <strain evidence="1 2">FD-317 M1</strain>
    </source>
</reference>
<accession>A0A0D0BTX8</accession>
<dbReference type="OrthoDB" id="3088484at2759"/>
<protein>
    <submittedName>
        <fullName evidence="1">Uncharacterized protein</fullName>
    </submittedName>
</protein>
<name>A0A0D0BTX8_9AGAR</name>
<proteinExistence type="predicted"/>
<dbReference type="Proteomes" id="UP000053593">
    <property type="component" value="Unassembled WGS sequence"/>
</dbReference>
<evidence type="ECO:0000313" key="2">
    <source>
        <dbReference type="Proteomes" id="UP000053593"/>
    </source>
</evidence>
<dbReference type="EMBL" id="KN834834">
    <property type="protein sequence ID" value="KIK53039.1"/>
    <property type="molecule type" value="Genomic_DNA"/>
</dbReference>